<dbReference type="Proteomes" id="UP000631553">
    <property type="component" value="Unassembled WGS sequence"/>
</dbReference>
<dbReference type="PANTHER" id="PTHR36838">
    <property type="entry name" value="AUXIN EFFLUX CARRIER FAMILY PROTEIN"/>
    <property type="match status" value="1"/>
</dbReference>
<dbReference type="EMBL" id="JACCCQ010000001">
    <property type="protein sequence ID" value="NYF57722.1"/>
    <property type="molecule type" value="Genomic_DNA"/>
</dbReference>
<feature type="transmembrane region" description="Helical" evidence="8">
    <location>
        <begin position="31"/>
        <end position="49"/>
    </location>
</feature>
<evidence type="ECO:0000313" key="9">
    <source>
        <dbReference type="EMBL" id="NYF57722.1"/>
    </source>
</evidence>
<feature type="transmembrane region" description="Helical" evidence="8">
    <location>
        <begin position="182"/>
        <end position="203"/>
    </location>
</feature>
<dbReference type="PANTHER" id="PTHR36838:SF3">
    <property type="entry name" value="TRANSPORTER AUXIN EFFLUX CARRIER EC FAMILY"/>
    <property type="match status" value="1"/>
</dbReference>
<evidence type="ECO:0000313" key="10">
    <source>
        <dbReference type="Proteomes" id="UP000631553"/>
    </source>
</evidence>
<dbReference type="Pfam" id="PF03547">
    <property type="entry name" value="Mem_trans"/>
    <property type="match status" value="2"/>
</dbReference>
<keyword evidence="10" id="KW-1185">Reference proteome</keyword>
<evidence type="ECO:0000256" key="5">
    <source>
        <dbReference type="ARBA" id="ARBA00022989"/>
    </source>
</evidence>
<protein>
    <recommendedName>
        <fullName evidence="11">AEC family transporter</fullName>
    </recommendedName>
</protein>
<evidence type="ECO:0000256" key="7">
    <source>
        <dbReference type="SAM" id="MobiDB-lite"/>
    </source>
</evidence>
<dbReference type="InterPro" id="IPR004776">
    <property type="entry name" value="Mem_transp_PIN-like"/>
</dbReference>
<dbReference type="RefSeq" id="WP_179803748.1">
    <property type="nucleotide sequence ID" value="NZ_JACCCQ010000001.1"/>
</dbReference>
<comment type="subcellular location">
    <subcellularLocation>
        <location evidence="1">Membrane</location>
        <topology evidence="1">Multi-pass membrane protein</topology>
    </subcellularLocation>
</comment>
<feature type="transmembrane region" description="Helical" evidence="8">
    <location>
        <begin position="346"/>
        <end position="365"/>
    </location>
</feature>
<keyword evidence="5 8" id="KW-1133">Transmembrane helix</keyword>
<sequence>MLAAFVPIWVLTGLGWVTGRRRLLGGEAERVLGGFVFHLAMPAALFTALSRTRLDVRLPALGAFAASTAATMALAFVLCAVARRRGVGEATIGAMAAGYVNSANLGIPVALQVLGDATFLTGVLLFQVLVVTPVVLVLLDRSAGRAWRPGRLLTLPLRNPVIAGPALGALCAALHWRPPDLIGAPLALLGAAAVPTALVTLGLSLTAGSRAAGPPTGDRPVPHAGPPVGTGPHAGGPPAAGGAAATSAVVAVRAVPAVTGEPGITDGEVTEGVPATRGGGGKIEVALLSGLKLLVQPVIAWSVGRLAGVTGTDLLALVVCAALPTAQNTYIFAREYGRAEVVARETVVVTTACAMGTLALIGALLG</sequence>
<evidence type="ECO:0000256" key="2">
    <source>
        <dbReference type="ARBA" id="ARBA00022448"/>
    </source>
</evidence>
<keyword evidence="6 8" id="KW-0472">Membrane</keyword>
<accession>A0ABX2RMI6</accession>
<feature type="transmembrane region" description="Helical" evidence="8">
    <location>
        <begin position="160"/>
        <end position="176"/>
    </location>
</feature>
<evidence type="ECO:0000256" key="1">
    <source>
        <dbReference type="ARBA" id="ARBA00004141"/>
    </source>
</evidence>
<keyword evidence="3" id="KW-1003">Cell membrane</keyword>
<feature type="compositionally biased region" description="Low complexity" evidence="7">
    <location>
        <begin position="226"/>
        <end position="242"/>
    </location>
</feature>
<organism evidence="9 10">
    <name type="scientific">Micromonospora purpureochromogenes</name>
    <dbReference type="NCBI Taxonomy" id="47872"/>
    <lineage>
        <taxon>Bacteria</taxon>
        <taxon>Bacillati</taxon>
        <taxon>Actinomycetota</taxon>
        <taxon>Actinomycetes</taxon>
        <taxon>Micromonosporales</taxon>
        <taxon>Micromonosporaceae</taxon>
        <taxon>Micromonospora</taxon>
    </lineage>
</organism>
<comment type="caution">
    <text evidence="9">The sequence shown here is derived from an EMBL/GenBank/DDBJ whole genome shotgun (WGS) entry which is preliminary data.</text>
</comment>
<keyword evidence="2" id="KW-0813">Transport</keyword>
<feature type="transmembrane region" description="Helical" evidence="8">
    <location>
        <begin position="61"/>
        <end position="83"/>
    </location>
</feature>
<evidence type="ECO:0008006" key="11">
    <source>
        <dbReference type="Google" id="ProtNLM"/>
    </source>
</evidence>
<name>A0ABX2RMI6_9ACTN</name>
<evidence type="ECO:0000256" key="3">
    <source>
        <dbReference type="ARBA" id="ARBA00022475"/>
    </source>
</evidence>
<gene>
    <name evidence="9" type="ORF">HDA35_003553</name>
</gene>
<proteinExistence type="predicted"/>
<evidence type="ECO:0000256" key="4">
    <source>
        <dbReference type="ARBA" id="ARBA00022692"/>
    </source>
</evidence>
<evidence type="ECO:0000256" key="8">
    <source>
        <dbReference type="SAM" id="Phobius"/>
    </source>
</evidence>
<feature type="region of interest" description="Disordered" evidence="7">
    <location>
        <begin position="209"/>
        <end position="242"/>
    </location>
</feature>
<reference evidence="9 10" key="1">
    <citation type="submission" date="2020-07" db="EMBL/GenBank/DDBJ databases">
        <title>Sequencing the genomes of 1000 actinobacteria strains.</title>
        <authorList>
            <person name="Klenk H.-P."/>
        </authorList>
    </citation>
    <scope>NUCLEOTIDE SEQUENCE [LARGE SCALE GENOMIC DNA]</scope>
    <source>
        <strain evidence="9 10">DSM 43814</strain>
    </source>
</reference>
<feature type="transmembrane region" description="Helical" evidence="8">
    <location>
        <begin position="119"/>
        <end position="139"/>
    </location>
</feature>
<keyword evidence="4 8" id="KW-0812">Transmembrane</keyword>
<evidence type="ECO:0000256" key="6">
    <source>
        <dbReference type="ARBA" id="ARBA00023136"/>
    </source>
</evidence>